<dbReference type="RefSeq" id="WP_390404818.1">
    <property type="nucleotide sequence ID" value="NZ_BAABYW010000001.1"/>
</dbReference>
<proteinExistence type="predicted"/>
<protein>
    <submittedName>
        <fullName evidence="3">Flavodoxin</fullName>
    </submittedName>
</protein>
<evidence type="ECO:0000313" key="3">
    <source>
        <dbReference type="EMBL" id="GAA6407741.1"/>
    </source>
</evidence>
<dbReference type="PROSITE" id="PS50902">
    <property type="entry name" value="FLAVODOXIN_LIKE"/>
    <property type="match status" value="1"/>
</dbReference>
<dbReference type="Gene3D" id="3.40.50.360">
    <property type="match status" value="1"/>
</dbReference>
<dbReference type="EMBL" id="BAABYW010000001">
    <property type="protein sequence ID" value="GAA6407741.1"/>
    <property type="molecule type" value="Genomic_DNA"/>
</dbReference>
<dbReference type="Pfam" id="PF12682">
    <property type="entry name" value="Flavodoxin_4"/>
    <property type="match status" value="1"/>
</dbReference>
<name>A0ABQ0B8G1_9FIRM</name>
<dbReference type="Proteomes" id="UP001600943">
    <property type="component" value="Unassembled WGS sequence"/>
</dbReference>
<feature type="domain" description="Flavodoxin-like" evidence="2">
    <location>
        <begin position="41"/>
        <end position="194"/>
    </location>
</feature>
<dbReference type="PROSITE" id="PS51257">
    <property type="entry name" value="PROKAR_LIPOPROTEIN"/>
    <property type="match status" value="1"/>
</dbReference>
<accession>A0ABQ0B8G1</accession>
<comment type="caution">
    <text evidence="3">The sequence shown here is derived from an EMBL/GenBank/DDBJ whole genome shotgun (WGS) entry which is preliminary data.</text>
</comment>
<sequence length="208" mass="22999">MKKIISVAFCLLIASLSLSSCGKKESEDAAGMQAEKESVKVLVAFFSYGGNTRKLAETAAQYTGGDLFRIETEKSYSEDYDKCLEETAREMEENARPVLSSHVENMEAYDVVLLGYPIWWGSMPMAVNTFLEEYDFEGKIIAPFCTHGGSGLGSSEQDLKKLCPDAETFEGLAVYGSRADQAGEEMADWLEGLGLYGEDQDREEEIQD</sequence>
<keyword evidence="1" id="KW-0732">Signal</keyword>
<keyword evidence="4" id="KW-1185">Reference proteome</keyword>
<gene>
    <name evidence="3" type="ORF">K040078D81_18580</name>
</gene>
<organism evidence="3 4">
    <name type="scientific">Blautia hominis</name>
    <dbReference type="NCBI Taxonomy" id="2025493"/>
    <lineage>
        <taxon>Bacteria</taxon>
        <taxon>Bacillati</taxon>
        <taxon>Bacillota</taxon>
        <taxon>Clostridia</taxon>
        <taxon>Lachnospirales</taxon>
        <taxon>Lachnospiraceae</taxon>
        <taxon>Blautia</taxon>
    </lineage>
</organism>
<feature type="chain" id="PRO_5046100461" evidence="1">
    <location>
        <begin position="20"/>
        <end position="208"/>
    </location>
</feature>
<evidence type="ECO:0000256" key="1">
    <source>
        <dbReference type="SAM" id="SignalP"/>
    </source>
</evidence>
<reference evidence="3 4" key="1">
    <citation type="submission" date="2024-04" db="EMBL/GenBank/DDBJ databases">
        <title>Defined microbial consortia suppress multidrug-resistant proinflammatory Enterobacteriaceae via ecological control.</title>
        <authorList>
            <person name="Furuichi M."/>
            <person name="Kawaguchi T."/>
            <person name="Pust M."/>
            <person name="Yasuma K."/>
            <person name="Plichta D."/>
            <person name="Hasegawa N."/>
            <person name="Ohya T."/>
            <person name="Bhattarai S."/>
            <person name="Sasajima S."/>
            <person name="Aoto Y."/>
            <person name="Tuganbaev T."/>
            <person name="Yaginuma M."/>
            <person name="Ueda M."/>
            <person name="Okahashi N."/>
            <person name="Amafuji K."/>
            <person name="Kiridooshi Y."/>
            <person name="Sugita K."/>
            <person name="Strazar M."/>
            <person name="Skelly A."/>
            <person name="Suda W."/>
            <person name="Hattori M."/>
            <person name="Nakamoto N."/>
            <person name="Caballero S."/>
            <person name="Norman J."/>
            <person name="Olle B."/>
            <person name="Tanoue T."/>
            <person name="Arita M."/>
            <person name="Bucci V."/>
            <person name="Atarashi K."/>
            <person name="Xavier R."/>
            <person name="Honda K."/>
        </authorList>
    </citation>
    <scope>NUCLEOTIDE SEQUENCE [LARGE SCALE GENOMIC DNA]</scope>
    <source>
        <strain evidence="4">k04-0078-D8-1</strain>
    </source>
</reference>
<feature type="signal peptide" evidence="1">
    <location>
        <begin position="1"/>
        <end position="19"/>
    </location>
</feature>
<dbReference type="SUPFAM" id="SSF52218">
    <property type="entry name" value="Flavoproteins"/>
    <property type="match status" value="1"/>
</dbReference>
<dbReference type="InterPro" id="IPR008254">
    <property type="entry name" value="Flavodoxin/NO_synth"/>
</dbReference>
<evidence type="ECO:0000259" key="2">
    <source>
        <dbReference type="PROSITE" id="PS50902"/>
    </source>
</evidence>
<dbReference type="InterPro" id="IPR029039">
    <property type="entry name" value="Flavoprotein-like_sf"/>
</dbReference>
<evidence type="ECO:0000313" key="4">
    <source>
        <dbReference type="Proteomes" id="UP001600943"/>
    </source>
</evidence>
<dbReference type="PANTHER" id="PTHR39201:SF1">
    <property type="entry name" value="FLAVODOXIN-LIKE DOMAIN-CONTAINING PROTEIN"/>
    <property type="match status" value="1"/>
</dbReference>
<dbReference type="PANTHER" id="PTHR39201">
    <property type="entry name" value="EXPORTED PROTEIN-RELATED"/>
    <property type="match status" value="1"/>
</dbReference>